<dbReference type="Proteomes" id="UP001223176">
    <property type="component" value="Segment"/>
</dbReference>
<protein>
    <submittedName>
        <fullName evidence="1">Uncharacterized protein</fullName>
    </submittedName>
</protein>
<accession>A0AAF0KY91</accession>
<name>A0AAF0KY91_9CAUD</name>
<sequence>MPVHKYIKGPNSPTAGFSPRFAGVVWAGQPLFQHRESFEFYYNTKILIESMNRYEYVVFGDDGNIVASMAFYREVDMHVGDCMSVLVAFSTDANRRALVGGYRWMREVAMELGVEWIAYTKATSTYEMTLKYKRISAHGADLSSRF</sequence>
<organism evidence="1 2">
    <name type="scientific">phage PKM.Lu.22.1</name>
    <dbReference type="NCBI Taxonomy" id="3049197"/>
    <lineage>
        <taxon>Viruses</taxon>
        <taxon>Duplodnaviria</taxon>
        <taxon>Heunggongvirae</taxon>
        <taxon>Uroviricota</taxon>
        <taxon>Caudoviricetes</taxon>
        <taxon>Grimontviridae</taxon>
    </lineage>
</organism>
<proteinExistence type="predicted"/>
<keyword evidence="2" id="KW-1185">Reference proteome</keyword>
<dbReference type="EMBL" id="OQ829281">
    <property type="protein sequence ID" value="WHS68294.1"/>
    <property type="molecule type" value="Genomic_DNA"/>
</dbReference>
<evidence type="ECO:0000313" key="1">
    <source>
        <dbReference type="EMBL" id="WHS68294.1"/>
    </source>
</evidence>
<evidence type="ECO:0000313" key="2">
    <source>
        <dbReference type="Proteomes" id="UP001223176"/>
    </source>
</evidence>
<reference evidence="1" key="1">
    <citation type="submission" date="2023-04" db="EMBL/GenBank/DDBJ databases">
        <title>Isolation and Characterization of Novel Plasmid-specific Phages Infecting Bacteria Carrying Diverse Conjugative Plasmids.</title>
        <authorList>
            <person name="Parra B."/>
            <person name="Cockx B."/>
            <person name="Lutz V.T."/>
            <person name="Bronsted L."/>
            <person name="Smets B.F."/>
            <person name="Dechesne A."/>
        </authorList>
    </citation>
    <scope>NUCLEOTIDE SEQUENCE</scope>
</reference>